<evidence type="ECO:0000259" key="1">
    <source>
        <dbReference type="Pfam" id="PF14214"/>
    </source>
</evidence>
<dbReference type="Proteomes" id="UP000298030">
    <property type="component" value="Unassembled WGS sequence"/>
</dbReference>
<dbReference type="Pfam" id="PF14214">
    <property type="entry name" value="Helitron_like_N"/>
    <property type="match status" value="1"/>
</dbReference>
<name>A0A4Y7T3U8_COPMI</name>
<dbReference type="OrthoDB" id="432234at2759"/>
<dbReference type="AlphaFoldDB" id="A0A4Y7T3U8"/>
<evidence type="ECO:0000313" key="3">
    <source>
        <dbReference type="EMBL" id="TEB28815.1"/>
    </source>
</evidence>
<proteinExistence type="predicted"/>
<evidence type="ECO:0000259" key="2">
    <source>
        <dbReference type="Pfam" id="PF20209"/>
    </source>
</evidence>
<feature type="domain" description="Helitron helicase-like" evidence="1">
    <location>
        <begin position="411"/>
        <end position="597"/>
    </location>
</feature>
<dbReference type="InterPro" id="IPR025476">
    <property type="entry name" value="Helitron_helicase-like"/>
</dbReference>
<sequence>MPVSIDSSRGWQHLAPLADSDKCSIIREWQRSTSLERFFRKPCAVCSTLGFSKEIRPVQVGDIDLTLLRNDELPTSTIPTTYDYEAYDRAILDPKGLEDVHQPRSLSVCRTCLNDLKKGLMPRFALCNWLYYARDELPHDVLTAFQAMSVFEKALICRTRTNSILCRFRGFDDENSGEIFTAKRRHIRGNIISTPLDTIHINDILPPSSDTIGDTMCALLISSTPPTRSALAKLHPILVRKSRVRLLIDFLVRNNPHYQKSESFRGFSSAHLDRLFEGPNDVGIPRAVRIGHLPINDALDSTMADYSGRLDEVDGLIMENISYTLGDRSAVSYRQMKLQALQHCKEGRPFLSSHSGTQPVPDINNPNWLSWAHPNADPFGIGGFHHPRRKRPIGMEQQLRHLLSVRDPFFENDPELSFDVYNIVRKGSVNTSLRFCIPYTAYANIVQDIVHMNRDNLSDLRQKYRRDPNYQPKNDEERRILKTMMSISPVARRIPGSVAQKIKMRNEIRAIISQRGSPSLFVTLNPADYYNPIATVLAARCSSQADLENMDGWSLKDRTMMALRHPVACAHFFDFVMKNFIHVILRYGRKGKSGIFG</sequence>
<dbReference type="InterPro" id="IPR046700">
    <property type="entry name" value="DUF6570"/>
</dbReference>
<dbReference type="Pfam" id="PF20209">
    <property type="entry name" value="DUF6570"/>
    <property type="match status" value="1"/>
</dbReference>
<dbReference type="EMBL" id="QPFP01000030">
    <property type="protein sequence ID" value="TEB28815.1"/>
    <property type="molecule type" value="Genomic_DNA"/>
</dbReference>
<protein>
    <submittedName>
        <fullName evidence="3">Uncharacterized protein</fullName>
    </submittedName>
</protein>
<gene>
    <name evidence="3" type="ORF">FA13DRAFT_1690512</name>
</gene>
<comment type="caution">
    <text evidence="3">The sequence shown here is derived from an EMBL/GenBank/DDBJ whole genome shotgun (WGS) entry which is preliminary data.</text>
</comment>
<feature type="non-terminal residue" evidence="3">
    <location>
        <position position="597"/>
    </location>
</feature>
<feature type="domain" description="DUF6570" evidence="2">
    <location>
        <begin position="119"/>
        <end position="260"/>
    </location>
</feature>
<reference evidence="3 4" key="1">
    <citation type="journal article" date="2019" name="Nat. Ecol. Evol.">
        <title>Megaphylogeny resolves global patterns of mushroom evolution.</title>
        <authorList>
            <person name="Varga T."/>
            <person name="Krizsan K."/>
            <person name="Foldi C."/>
            <person name="Dima B."/>
            <person name="Sanchez-Garcia M."/>
            <person name="Sanchez-Ramirez S."/>
            <person name="Szollosi G.J."/>
            <person name="Szarkandi J.G."/>
            <person name="Papp V."/>
            <person name="Albert L."/>
            <person name="Andreopoulos W."/>
            <person name="Angelini C."/>
            <person name="Antonin V."/>
            <person name="Barry K.W."/>
            <person name="Bougher N.L."/>
            <person name="Buchanan P."/>
            <person name="Buyck B."/>
            <person name="Bense V."/>
            <person name="Catcheside P."/>
            <person name="Chovatia M."/>
            <person name="Cooper J."/>
            <person name="Damon W."/>
            <person name="Desjardin D."/>
            <person name="Finy P."/>
            <person name="Geml J."/>
            <person name="Haridas S."/>
            <person name="Hughes K."/>
            <person name="Justo A."/>
            <person name="Karasinski D."/>
            <person name="Kautmanova I."/>
            <person name="Kiss B."/>
            <person name="Kocsube S."/>
            <person name="Kotiranta H."/>
            <person name="LaButti K.M."/>
            <person name="Lechner B.E."/>
            <person name="Liimatainen K."/>
            <person name="Lipzen A."/>
            <person name="Lukacs Z."/>
            <person name="Mihaltcheva S."/>
            <person name="Morgado L.N."/>
            <person name="Niskanen T."/>
            <person name="Noordeloos M.E."/>
            <person name="Ohm R.A."/>
            <person name="Ortiz-Santana B."/>
            <person name="Ovrebo C."/>
            <person name="Racz N."/>
            <person name="Riley R."/>
            <person name="Savchenko A."/>
            <person name="Shiryaev A."/>
            <person name="Soop K."/>
            <person name="Spirin V."/>
            <person name="Szebenyi C."/>
            <person name="Tomsovsky M."/>
            <person name="Tulloss R.E."/>
            <person name="Uehling J."/>
            <person name="Grigoriev I.V."/>
            <person name="Vagvolgyi C."/>
            <person name="Papp T."/>
            <person name="Martin F.M."/>
            <person name="Miettinen O."/>
            <person name="Hibbett D.S."/>
            <person name="Nagy L.G."/>
        </authorList>
    </citation>
    <scope>NUCLEOTIDE SEQUENCE [LARGE SCALE GENOMIC DNA]</scope>
    <source>
        <strain evidence="3 4">FP101781</strain>
    </source>
</reference>
<keyword evidence="4" id="KW-1185">Reference proteome</keyword>
<organism evidence="3 4">
    <name type="scientific">Coprinellus micaceus</name>
    <name type="common">Glistening ink-cap mushroom</name>
    <name type="synonym">Coprinus micaceus</name>
    <dbReference type="NCBI Taxonomy" id="71717"/>
    <lineage>
        <taxon>Eukaryota</taxon>
        <taxon>Fungi</taxon>
        <taxon>Dikarya</taxon>
        <taxon>Basidiomycota</taxon>
        <taxon>Agaricomycotina</taxon>
        <taxon>Agaricomycetes</taxon>
        <taxon>Agaricomycetidae</taxon>
        <taxon>Agaricales</taxon>
        <taxon>Agaricineae</taxon>
        <taxon>Psathyrellaceae</taxon>
        <taxon>Coprinellus</taxon>
    </lineage>
</organism>
<dbReference type="STRING" id="71717.A0A4Y7T3U8"/>
<evidence type="ECO:0000313" key="4">
    <source>
        <dbReference type="Proteomes" id="UP000298030"/>
    </source>
</evidence>
<accession>A0A4Y7T3U8</accession>